<dbReference type="Pfam" id="PF05730">
    <property type="entry name" value="CFEM"/>
    <property type="match status" value="1"/>
</dbReference>
<feature type="domain" description="CFEM" evidence="7">
    <location>
        <begin position="54"/>
        <end position="170"/>
    </location>
</feature>
<dbReference type="GO" id="GO:0005576">
    <property type="term" value="C:extracellular region"/>
    <property type="evidence" value="ECO:0007669"/>
    <property type="project" value="UniProtKB-SubCell"/>
</dbReference>
<keyword evidence="2" id="KW-0964">Secreted</keyword>
<dbReference type="Proteomes" id="UP001175228">
    <property type="component" value="Unassembled WGS sequence"/>
</dbReference>
<feature type="region of interest" description="Disordered" evidence="5">
    <location>
        <begin position="36"/>
        <end position="64"/>
    </location>
</feature>
<protein>
    <recommendedName>
        <fullName evidence="7">CFEM domain-containing protein</fullName>
    </recommendedName>
</protein>
<name>A0AA39QBP9_9AGAR</name>
<sequence>MRLESFHVLSVCLLCFVLAVQGQSSTTTSITAGSATRTTISDSTTTRTSPGNTKSINLGSSGNLSASSTLSAKLPTLSGYSTCVTNCLQLSIADANCTSVADVNCFCPRTEFTSGLTNCVVPLCPNELPTAETLAQSFCTLASTSTSLSFSVTSIFSSSSSSLTIISTSAIATRSSSSSIVTDSKSSALSASNTFLGGTRAAWCAFAAILGLIVGRIAMH</sequence>
<dbReference type="PROSITE" id="PS52012">
    <property type="entry name" value="CFEM"/>
    <property type="match status" value="1"/>
</dbReference>
<accession>A0AA39QBP9</accession>
<comment type="caution">
    <text evidence="8">The sequence shown here is derived from an EMBL/GenBank/DDBJ whole genome shotgun (WGS) entry which is preliminary data.</text>
</comment>
<keyword evidence="4" id="KW-1015">Disulfide bond</keyword>
<gene>
    <name evidence="8" type="ORF">EDD18DRAFT_849472</name>
</gene>
<feature type="signal peptide" evidence="6">
    <location>
        <begin position="1"/>
        <end position="22"/>
    </location>
</feature>
<evidence type="ECO:0000313" key="9">
    <source>
        <dbReference type="Proteomes" id="UP001175228"/>
    </source>
</evidence>
<evidence type="ECO:0000256" key="2">
    <source>
        <dbReference type="ARBA" id="ARBA00022525"/>
    </source>
</evidence>
<evidence type="ECO:0000256" key="6">
    <source>
        <dbReference type="SAM" id="SignalP"/>
    </source>
</evidence>
<feature type="chain" id="PRO_5041384816" description="CFEM domain-containing protein" evidence="6">
    <location>
        <begin position="23"/>
        <end position="220"/>
    </location>
</feature>
<dbReference type="SMART" id="SM00747">
    <property type="entry name" value="CFEM"/>
    <property type="match status" value="1"/>
</dbReference>
<evidence type="ECO:0000256" key="4">
    <source>
        <dbReference type="ARBA" id="ARBA00023157"/>
    </source>
</evidence>
<comment type="subcellular location">
    <subcellularLocation>
        <location evidence="1">Secreted</location>
    </subcellularLocation>
</comment>
<evidence type="ECO:0000256" key="3">
    <source>
        <dbReference type="ARBA" id="ARBA00022729"/>
    </source>
</evidence>
<evidence type="ECO:0000256" key="5">
    <source>
        <dbReference type="SAM" id="MobiDB-lite"/>
    </source>
</evidence>
<proteinExistence type="predicted"/>
<evidence type="ECO:0000313" key="8">
    <source>
        <dbReference type="EMBL" id="KAK0499359.1"/>
    </source>
</evidence>
<dbReference type="AlphaFoldDB" id="A0AA39QBP9"/>
<evidence type="ECO:0000256" key="1">
    <source>
        <dbReference type="ARBA" id="ARBA00004613"/>
    </source>
</evidence>
<keyword evidence="3 6" id="KW-0732">Signal</keyword>
<organism evidence="8 9">
    <name type="scientific">Armillaria luteobubalina</name>
    <dbReference type="NCBI Taxonomy" id="153913"/>
    <lineage>
        <taxon>Eukaryota</taxon>
        <taxon>Fungi</taxon>
        <taxon>Dikarya</taxon>
        <taxon>Basidiomycota</taxon>
        <taxon>Agaricomycotina</taxon>
        <taxon>Agaricomycetes</taxon>
        <taxon>Agaricomycetidae</taxon>
        <taxon>Agaricales</taxon>
        <taxon>Marasmiineae</taxon>
        <taxon>Physalacriaceae</taxon>
        <taxon>Armillaria</taxon>
    </lineage>
</organism>
<dbReference type="InterPro" id="IPR008427">
    <property type="entry name" value="Extracellular_membr_CFEM_dom"/>
</dbReference>
<evidence type="ECO:0000259" key="7">
    <source>
        <dbReference type="PROSITE" id="PS52012"/>
    </source>
</evidence>
<reference evidence="8" key="1">
    <citation type="submission" date="2023-06" db="EMBL/GenBank/DDBJ databases">
        <authorList>
            <consortium name="Lawrence Berkeley National Laboratory"/>
            <person name="Ahrendt S."/>
            <person name="Sahu N."/>
            <person name="Indic B."/>
            <person name="Wong-Bajracharya J."/>
            <person name="Merenyi Z."/>
            <person name="Ke H.-M."/>
            <person name="Monk M."/>
            <person name="Kocsube S."/>
            <person name="Drula E."/>
            <person name="Lipzen A."/>
            <person name="Balint B."/>
            <person name="Henrissat B."/>
            <person name="Andreopoulos B."/>
            <person name="Martin F.M."/>
            <person name="Harder C.B."/>
            <person name="Rigling D."/>
            <person name="Ford K.L."/>
            <person name="Foster G.D."/>
            <person name="Pangilinan J."/>
            <person name="Papanicolaou A."/>
            <person name="Barry K."/>
            <person name="LaButti K."/>
            <person name="Viragh M."/>
            <person name="Koriabine M."/>
            <person name="Yan M."/>
            <person name="Riley R."/>
            <person name="Champramary S."/>
            <person name="Plett K.L."/>
            <person name="Tsai I.J."/>
            <person name="Slot J."/>
            <person name="Sipos G."/>
            <person name="Plett J."/>
            <person name="Nagy L.G."/>
            <person name="Grigoriev I.V."/>
        </authorList>
    </citation>
    <scope>NUCLEOTIDE SEQUENCE</scope>
    <source>
        <strain evidence="8">HWK02</strain>
    </source>
</reference>
<keyword evidence="9" id="KW-1185">Reference proteome</keyword>
<dbReference type="EMBL" id="JAUEPU010000009">
    <property type="protein sequence ID" value="KAK0499359.1"/>
    <property type="molecule type" value="Genomic_DNA"/>
</dbReference>